<evidence type="ECO:0000313" key="2">
    <source>
        <dbReference type="Proteomes" id="UP000479710"/>
    </source>
</evidence>
<dbReference type="AlphaFoldDB" id="A0A6G1D0Y8"/>
<reference evidence="1 2" key="1">
    <citation type="submission" date="2019-11" db="EMBL/GenBank/DDBJ databases">
        <title>Whole genome sequence of Oryza granulata.</title>
        <authorList>
            <person name="Li W."/>
        </authorList>
    </citation>
    <scope>NUCLEOTIDE SEQUENCE [LARGE SCALE GENOMIC DNA]</scope>
    <source>
        <strain evidence="2">cv. Menghai</strain>
        <tissue evidence="1">Leaf</tissue>
    </source>
</reference>
<evidence type="ECO:0000313" key="1">
    <source>
        <dbReference type="EMBL" id="KAF0906030.1"/>
    </source>
</evidence>
<dbReference type="EMBL" id="SPHZ02000007">
    <property type="protein sequence ID" value="KAF0906030.1"/>
    <property type="molecule type" value="Genomic_DNA"/>
</dbReference>
<organism evidence="1 2">
    <name type="scientific">Oryza meyeriana var. granulata</name>
    <dbReference type="NCBI Taxonomy" id="110450"/>
    <lineage>
        <taxon>Eukaryota</taxon>
        <taxon>Viridiplantae</taxon>
        <taxon>Streptophyta</taxon>
        <taxon>Embryophyta</taxon>
        <taxon>Tracheophyta</taxon>
        <taxon>Spermatophyta</taxon>
        <taxon>Magnoliopsida</taxon>
        <taxon>Liliopsida</taxon>
        <taxon>Poales</taxon>
        <taxon>Poaceae</taxon>
        <taxon>BOP clade</taxon>
        <taxon>Oryzoideae</taxon>
        <taxon>Oryzeae</taxon>
        <taxon>Oryzinae</taxon>
        <taxon>Oryza</taxon>
        <taxon>Oryza meyeriana</taxon>
    </lineage>
</organism>
<comment type="caution">
    <text evidence="1">The sequence shown here is derived from an EMBL/GenBank/DDBJ whole genome shotgun (WGS) entry which is preliminary data.</text>
</comment>
<accession>A0A6G1D0Y8</accession>
<sequence>MSQPAPTTVAIVARAIHVAGDDGVFFSKCYLSLASRIVKAKYQMIRALGVLLSAKPQLPSLGRLAHGGATAATSTVAIGGRQSSTRSRSGCSVFFSPPIQHSRPQEWHRLVDTNAHLAEGNDGSNGE</sequence>
<keyword evidence="2" id="KW-1185">Reference proteome</keyword>
<protein>
    <submittedName>
        <fullName evidence="1">Uncharacterized protein</fullName>
    </submittedName>
</protein>
<name>A0A6G1D0Y8_9ORYZ</name>
<gene>
    <name evidence="1" type="ORF">E2562_009046</name>
</gene>
<proteinExistence type="predicted"/>
<dbReference type="Proteomes" id="UP000479710">
    <property type="component" value="Unassembled WGS sequence"/>
</dbReference>